<evidence type="ECO:0000256" key="1">
    <source>
        <dbReference type="HAMAP-Rule" id="MF_02128"/>
    </source>
</evidence>
<feature type="binding site" evidence="1">
    <location>
        <position position="219"/>
    </location>
    <ligand>
        <name>Mg(2+)</name>
        <dbReference type="ChEBI" id="CHEBI:18420"/>
        <label>5</label>
    </ligand>
</feature>
<dbReference type="Gene3D" id="3.90.650.10">
    <property type="entry name" value="PurM-like C-terminal domain"/>
    <property type="match status" value="1"/>
</dbReference>
<dbReference type="HAMAP" id="MF_02128">
    <property type="entry name" value="TMP_kinase"/>
    <property type="match status" value="1"/>
</dbReference>
<keyword evidence="5" id="KW-1185">Reference proteome</keyword>
<comment type="similarity">
    <text evidence="1">Belongs to the thiamine-monophosphate kinase family.</text>
</comment>
<name>A0A2I1IKJ5_9ACTO</name>
<comment type="miscellaneous">
    <text evidence="1">Reaction mechanism of ThiL seems to utilize a direct, inline transfer of the gamma-phosphate of ATP to TMP rather than a phosphorylated enzyme intermediate.</text>
</comment>
<dbReference type="Gene3D" id="3.30.1330.10">
    <property type="entry name" value="PurM-like, N-terminal domain"/>
    <property type="match status" value="1"/>
</dbReference>
<feature type="binding site" evidence="1">
    <location>
        <position position="77"/>
    </location>
    <ligand>
        <name>Mg(2+)</name>
        <dbReference type="ChEBI" id="CHEBI:18420"/>
        <label>3</label>
    </ligand>
</feature>
<sequence length="313" mass="32510">MRISEVDEAALLGAFVPHLPKGRQTLLGPGDDCAVLRAPDSRYVVTTDMLVEGSHFKCEWSTPRQIGARAAAQNLADVAAMGAFPTGIVCSLCLREDLQVDWLVEFAKGLADRCGPAGCGVVGGDLTRGPAIAISITAFGDLRGQTAVVRSGAKVGDQIVVAGTLGMSSCGLEIVSQGASPADPAEAESVSIFLAPKPPLHMGPELAKLGAHAMMDVSDGLVKDARRMGKASGVAMALESAELEYFSSLLPSNCTRPLDKILTGGEDHALLATLPKELQLPEGLRAVGTVKVGEGVYLDGELISASGGWESYR</sequence>
<proteinExistence type="inferred from homology"/>
<dbReference type="InterPro" id="IPR036921">
    <property type="entry name" value="PurM-like_N_sf"/>
</dbReference>
<dbReference type="PIRSF" id="PIRSF005303">
    <property type="entry name" value="Thiam_monoph_kin"/>
    <property type="match status" value="1"/>
</dbReference>
<keyword evidence="1" id="KW-0808">Transferase</keyword>
<dbReference type="PANTHER" id="PTHR30270">
    <property type="entry name" value="THIAMINE-MONOPHOSPHATE KINASE"/>
    <property type="match status" value="1"/>
</dbReference>
<protein>
    <recommendedName>
        <fullName evidence="1">Thiamine-monophosphate kinase</fullName>
        <shortName evidence="1">TMP kinase</shortName>
        <shortName evidence="1">Thiamine-phosphate kinase</shortName>
        <ecNumber evidence="1">2.7.4.16</ecNumber>
    </recommendedName>
</protein>
<dbReference type="Proteomes" id="UP000235122">
    <property type="component" value="Unassembled WGS sequence"/>
</dbReference>
<dbReference type="InterPro" id="IPR010918">
    <property type="entry name" value="PurM-like_C_dom"/>
</dbReference>
<evidence type="ECO:0000259" key="3">
    <source>
        <dbReference type="Pfam" id="PF02769"/>
    </source>
</evidence>
<comment type="caution">
    <text evidence="4">The sequence shown here is derived from an EMBL/GenBank/DDBJ whole genome shotgun (WGS) entry which is preliminary data.</text>
</comment>
<reference evidence="4 5" key="1">
    <citation type="submission" date="2017-12" db="EMBL/GenBank/DDBJ databases">
        <title>Phylogenetic diversity of female urinary microbiome.</title>
        <authorList>
            <person name="Thomas-White K."/>
            <person name="Wolfe A.J."/>
        </authorList>
    </citation>
    <scope>NUCLEOTIDE SEQUENCE [LARGE SCALE GENOMIC DNA]</scope>
    <source>
        <strain evidence="4 5">UMB0402</strain>
    </source>
</reference>
<dbReference type="GO" id="GO:0009030">
    <property type="term" value="F:thiamine-phosphate kinase activity"/>
    <property type="evidence" value="ECO:0007669"/>
    <property type="project" value="UniProtKB-UniRule"/>
</dbReference>
<keyword evidence="1" id="KW-0784">Thiamine biosynthesis</keyword>
<feature type="binding site" evidence="1">
    <location>
        <position position="32"/>
    </location>
    <ligand>
        <name>Mg(2+)</name>
        <dbReference type="ChEBI" id="CHEBI:18420"/>
        <label>4</label>
    </ligand>
</feature>
<feature type="binding site" evidence="1">
    <location>
        <position position="55"/>
    </location>
    <ligand>
        <name>substrate</name>
    </ligand>
</feature>
<keyword evidence="1" id="KW-0067">ATP-binding</keyword>
<dbReference type="RefSeq" id="WP_024331489.1">
    <property type="nucleotide sequence ID" value="NZ_JASOXK010000004.1"/>
</dbReference>
<dbReference type="NCBIfam" id="NF004351">
    <property type="entry name" value="PRK05731.1-4"/>
    <property type="match status" value="1"/>
</dbReference>
<dbReference type="InterPro" id="IPR006283">
    <property type="entry name" value="ThiL-like"/>
</dbReference>
<dbReference type="Pfam" id="PF00586">
    <property type="entry name" value="AIRS"/>
    <property type="match status" value="1"/>
</dbReference>
<keyword evidence="1" id="KW-0460">Magnesium</keyword>
<feature type="binding site" evidence="1">
    <location>
        <position position="266"/>
    </location>
    <ligand>
        <name>substrate</name>
    </ligand>
</feature>
<comment type="function">
    <text evidence="1">Catalyzes the ATP-dependent phosphorylation of thiamine-monophosphate (TMP) to form thiamine-pyrophosphate (TPP), the active form of vitamin B1.</text>
</comment>
<gene>
    <name evidence="1" type="primary">thiL</name>
    <name evidence="4" type="ORF">CYJ19_10490</name>
</gene>
<dbReference type="GeneID" id="35867283"/>
<dbReference type="InterPro" id="IPR036676">
    <property type="entry name" value="PurM-like_C_sf"/>
</dbReference>
<evidence type="ECO:0000259" key="2">
    <source>
        <dbReference type="Pfam" id="PF00586"/>
    </source>
</evidence>
<keyword evidence="1 4" id="KW-0418">Kinase</keyword>
<keyword evidence="1" id="KW-0547">Nucleotide-binding</keyword>
<dbReference type="EMBL" id="PKKO01000006">
    <property type="protein sequence ID" value="PKY71637.1"/>
    <property type="molecule type" value="Genomic_DNA"/>
</dbReference>
<feature type="binding site" evidence="1">
    <location>
        <position position="216"/>
    </location>
    <ligand>
        <name>Mg(2+)</name>
        <dbReference type="ChEBI" id="CHEBI:18420"/>
        <label>3</label>
    </ligand>
</feature>
<feature type="binding site" evidence="1">
    <location>
        <position position="46"/>
    </location>
    <ligand>
        <name>Mg(2+)</name>
        <dbReference type="ChEBI" id="CHEBI:18420"/>
        <label>4</label>
    </ligand>
</feature>
<evidence type="ECO:0000313" key="5">
    <source>
        <dbReference type="Proteomes" id="UP000235122"/>
    </source>
</evidence>
<dbReference type="SUPFAM" id="SSF56042">
    <property type="entry name" value="PurM C-terminal domain-like"/>
    <property type="match status" value="1"/>
</dbReference>
<dbReference type="GO" id="GO:0009228">
    <property type="term" value="P:thiamine biosynthetic process"/>
    <property type="evidence" value="ECO:0007669"/>
    <property type="project" value="UniProtKB-KW"/>
</dbReference>
<feature type="binding site" evidence="1">
    <location>
        <position position="77"/>
    </location>
    <ligand>
        <name>Mg(2+)</name>
        <dbReference type="ChEBI" id="CHEBI:18420"/>
        <label>4</label>
    </ligand>
</feature>
<feature type="domain" description="PurM-like N-terminal" evidence="2">
    <location>
        <begin position="30"/>
        <end position="140"/>
    </location>
</feature>
<dbReference type="NCBIfam" id="TIGR01379">
    <property type="entry name" value="thiL"/>
    <property type="match status" value="1"/>
</dbReference>
<dbReference type="UniPathway" id="UPA00060">
    <property type="reaction ID" value="UER00142"/>
</dbReference>
<comment type="pathway">
    <text evidence="1">Cofactor biosynthesis; thiamine diphosphate biosynthesis; thiamine diphosphate from thiamine phosphate: step 1/1.</text>
</comment>
<feature type="binding site" evidence="1">
    <location>
        <position position="32"/>
    </location>
    <ligand>
        <name>Mg(2+)</name>
        <dbReference type="ChEBI" id="CHEBI:18420"/>
        <label>3</label>
    </ligand>
</feature>
<feature type="binding site" evidence="1">
    <location>
        <begin position="124"/>
        <end position="125"/>
    </location>
    <ligand>
        <name>ATP</name>
        <dbReference type="ChEBI" id="CHEBI:30616"/>
    </ligand>
</feature>
<dbReference type="InterPro" id="IPR016188">
    <property type="entry name" value="PurM-like_N"/>
</dbReference>
<feature type="binding site" evidence="1">
    <location>
        <position position="218"/>
    </location>
    <ligand>
        <name>ATP</name>
        <dbReference type="ChEBI" id="CHEBI:30616"/>
    </ligand>
</feature>
<dbReference type="GO" id="GO:0009229">
    <property type="term" value="P:thiamine diphosphate biosynthetic process"/>
    <property type="evidence" value="ECO:0007669"/>
    <property type="project" value="UniProtKB-UniRule"/>
</dbReference>
<dbReference type="GO" id="GO:0005524">
    <property type="term" value="F:ATP binding"/>
    <property type="evidence" value="ECO:0007669"/>
    <property type="project" value="UniProtKB-UniRule"/>
</dbReference>
<feature type="binding site" evidence="1">
    <location>
        <position position="48"/>
    </location>
    <ligand>
        <name>Mg(2+)</name>
        <dbReference type="ChEBI" id="CHEBI:18420"/>
        <label>2</label>
    </ligand>
</feature>
<feature type="binding site" evidence="1">
    <location>
        <position position="309"/>
    </location>
    <ligand>
        <name>substrate</name>
    </ligand>
</feature>
<feature type="binding site" evidence="1">
    <location>
        <position position="77"/>
    </location>
    <ligand>
        <name>Mg(2+)</name>
        <dbReference type="ChEBI" id="CHEBI:18420"/>
        <label>2</label>
    </ligand>
</feature>
<dbReference type="AlphaFoldDB" id="A0A2I1IKJ5"/>
<keyword evidence="1" id="KW-0479">Metal-binding</keyword>
<feature type="domain" description="PurM-like C-terminal" evidence="3">
    <location>
        <begin position="154"/>
        <end position="281"/>
    </location>
</feature>
<feature type="binding site" evidence="1">
    <location>
        <position position="150"/>
    </location>
    <ligand>
        <name>ATP</name>
        <dbReference type="ChEBI" id="CHEBI:30616"/>
    </ligand>
</feature>
<dbReference type="Pfam" id="PF02769">
    <property type="entry name" value="AIRS_C"/>
    <property type="match status" value="1"/>
</dbReference>
<feature type="binding site" evidence="1">
    <location>
        <position position="125"/>
    </location>
    <ligand>
        <name>Mg(2+)</name>
        <dbReference type="ChEBI" id="CHEBI:18420"/>
        <label>1</label>
    </ligand>
</feature>
<dbReference type="STRING" id="33007.HMPREF3198_01926"/>
<dbReference type="SUPFAM" id="SSF55326">
    <property type="entry name" value="PurM N-terminal domain-like"/>
    <property type="match status" value="1"/>
</dbReference>
<comment type="catalytic activity">
    <reaction evidence="1">
        <text>thiamine phosphate + ATP = thiamine diphosphate + ADP</text>
        <dbReference type="Rhea" id="RHEA:15913"/>
        <dbReference type="ChEBI" id="CHEBI:30616"/>
        <dbReference type="ChEBI" id="CHEBI:37575"/>
        <dbReference type="ChEBI" id="CHEBI:58937"/>
        <dbReference type="ChEBI" id="CHEBI:456216"/>
        <dbReference type="EC" id="2.7.4.16"/>
    </reaction>
</comment>
<comment type="caution">
    <text evidence="1">Lacks conserved residue(s) required for the propagation of feature annotation.</text>
</comment>
<organism evidence="4 5">
    <name type="scientific">Winkia neuii</name>
    <dbReference type="NCBI Taxonomy" id="33007"/>
    <lineage>
        <taxon>Bacteria</taxon>
        <taxon>Bacillati</taxon>
        <taxon>Actinomycetota</taxon>
        <taxon>Actinomycetes</taxon>
        <taxon>Actinomycetales</taxon>
        <taxon>Actinomycetaceae</taxon>
        <taxon>Winkia</taxon>
    </lineage>
</organism>
<evidence type="ECO:0000313" key="4">
    <source>
        <dbReference type="EMBL" id="PKY71637.1"/>
    </source>
</evidence>
<dbReference type="CDD" id="cd02194">
    <property type="entry name" value="ThiL"/>
    <property type="match status" value="1"/>
</dbReference>
<feature type="binding site" evidence="1">
    <location>
        <position position="48"/>
    </location>
    <ligand>
        <name>Mg(2+)</name>
        <dbReference type="ChEBI" id="CHEBI:18420"/>
        <label>1</label>
    </ligand>
</feature>
<dbReference type="GO" id="GO:0000287">
    <property type="term" value="F:magnesium ion binding"/>
    <property type="evidence" value="ECO:0007669"/>
    <property type="project" value="UniProtKB-UniRule"/>
</dbReference>
<accession>A0A2I1IKJ5</accession>
<feature type="binding site" evidence="1">
    <location>
        <position position="47"/>
    </location>
    <ligand>
        <name>Mg(2+)</name>
        <dbReference type="ChEBI" id="CHEBI:18420"/>
        <label>1</label>
    </ligand>
</feature>
<dbReference type="EC" id="2.7.4.16" evidence="1"/>
<dbReference type="PANTHER" id="PTHR30270:SF0">
    <property type="entry name" value="THIAMINE-MONOPHOSPHATE KINASE"/>
    <property type="match status" value="1"/>
</dbReference>